<comment type="caution">
    <text evidence="1">The sequence shown here is derived from an EMBL/GenBank/DDBJ whole genome shotgun (WGS) entry which is preliminary data.</text>
</comment>
<dbReference type="AlphaFoldDB" id="A0AAD4BZ76"/>
<gene>
    <name evidence="1" type="ORF">L210DRAFT_949266</name>
</gene>
<keyword evidence="2" id="KW-1185">Reference proteome</keyword>
<dbReference type="EMBL" id="WHUW01000008">
    <property type="protein sequence ID" value="KAF8443249.1"/>
    <property type="molecule type" value="Genomic_DNA"/>
</dbReference>
<accession>A0AAD4BZ76</accession>
<feature type="non-terminal residue" evidence="1">
    <location>
        <position position="132"/>
    </location>
</feature>
<sequence length="132" mass="14725">SLSSRIATCACFLHSSCMPECSCHRLRSLHFDTHHETRTCPNIPVPEVPSDDSDTVMYTPNTLRFNHPGRCELFVGRVVVIAFFPSPPSGHACCLPLMDFLYPLSNFLISVGIICNKKTQPQFVDLDCTAHD</sequence>
<reference evidence="1" key="1">
    <citation type="submission" date="2019-10" db="EMBL/GenBank/DDBJ databases">
        <authorList>
            <consortium name="DOE Joint Genome Institute"/>
            <person name="Kuo A."/>
            <person name="Miyauchi S."/>
            <person name="Kiss E."/>
            <person name="Drula E."/>
            <person name="Kohler A."/>
            <person name="Sanchez-Garcia M."/>
            <person name="Andreopoulos B."/>
            <person name="Barry K.W."/>
            <person name="Bonito G."/>
            <person name="Buee M."/>
            <person name="Carver A."/>
            <person name="Chen C."/>
            <person name="Cichocki N."/>
            <person name="Clum A."/>
            <person name="Culley D."/>
            <person name="Crous P.W."/>
            <person name="Fauchery L."/>
            <person name="Girlanda M."/>
            <person name="Hayes R."/>
            <person name="Keri Z."/>
            <person name="LaButti K."/>
            <person name="Lipzen A."/>
            <person name="Lombard V."/>
            <person name="Magnuson J."/>
            <person name="Maillard F."/>
            <person name="Morin E."/>
            <person name="Murat C."/>
            <person name="Nolan M."/>
            <person name="Ohm R."/>
            <person name="Pangilinan J."/>
            <person name="Pereira M."/>
            <person name="Perotto S."/>
            <person name="Peter M."/>
            <person name="Riley R."/>
            <person name="Sitrit Y."/>
            <person name="Stielow B."/>
            <person name="Szollosi G."/>
            <person name="Zifcakova L."/>
            <person name="Stursova M."/>
            <person name="Spatafora J.W."/>
            <person name="Tedersoo L."/>
            <person name="Vaario L.-M."/>
            <person name="Yamada A."/>
            <person name="Yan M."/>
            <person name="Wang P."/>
            <person name="Xu J."/>
            <person name="Bruns T."/>
            <person name="Baldrian P."/>
            <person name="Vilgalys R."/>
            <person name="Henrissat B."/>
            <person name="Grigoriev I.V."/>
            <person name="Hibbett D."/>
            <person name="Nagy L.G."/>
            <person name="Martin F.M."/>
        </authorList>
    </citation>
    <scope>NUCLEOTIDE SEQUENCE</scope>
    <source>
        <strain evidence="1">BED1</strain>
    </source>
</reference>
<proteinExistence type="predicted"/>
<name>A0AAD4BZ76_BOLED</name>
<reference evidence="1" key="2">
    <citation type="journal article" date="2020" name="Nat. Commun.">
        <title>Large-scale genome sequencing of mycorrhizal fungi provides insights into the early evolution of symbiotic traits.</title>
        <authorList>
            <person name="Miyauchi S."/>
            <person name="Kiss E."/>
            <person name="Kuo A."/>
            <person name="Drula E."/>
            <person name="Kohler A."/>
            <person name="Sanchez-Garcia M."/>
            <person name="Morin E."/>
            <person name="Andreopoulos B."/>
            <person name="Barry K.W."/>
            <person name="Bonito G."/>
            <person name="Buee M."/>
            <person name="Carver A."/>
            <person name="Chen C."/>
            <person name="Cichocki N."/>
            <person name="Clum A."/>
            <person name="Culley D."/>
            <person name="Crous P.W."/>
            <person name="Fauchery L."/>
            <person name="Girlanda M."/>
            <person name="Hayes R.D."/>
            <person name="Keri Z."/>
            <person name="LaButti K."/>
            <person name="Lipzen A."/>
            <person name="Lombard V."/>
            <person name="Magnuson J."/>
            <person name="Maillard F."/>
            <person name="Murat C."/>
            <person name="Nolan M."/>
            <person name="Ohm R.A."/>
            <person name="Pangilinan J."/>
            <person name="Pereira M.F."/>
            <person name="Perotto S."/>
            <person name="Peter M."/>
            <person name="Pfister S."/>
            <person name="Riley R."/>
            <person name="Sitrit Y."/>
            <person name="Stielow J.B."/>
            <person name="Szollosi G."/>
            <person name="Zifcakova L."/>
            <person name="Stursova M."/>
            <person name="Spatafora J.W."/>
            <person name="Tedersoo L."/>
            <person name="Vaario L.M."/>
            <person name="Yamada A."/>
            <person name="Yan M."/>
            <person name="Wang P."/>
            <person name="Xu J."/>
            <person name="Bruns T."/>
            <person name="Baldrian P."/>
            <person name="Vilgalys R."/>
            <person name="Dunand C."/>
            <person name="Henrissat B."/>
            <person name="Grigoriev I.V."/>
            <person name="Hibbett D."/>
            <person name="Nagy L.G."/>
            <person name="Martin F.M."/>
        </authorList>
    </citation>
    <scope>NUCLEOTIDE SEQUENCE</scope>
    <source>
        <strain evidence="1">BED1</strain>
    </source>
</reference>
<protein>
    <submittedName>
        <fullName evidence="1">Uncharacterized protein</fullName>
    </submittedName>
</protein>
<evidence type="ECO:0000313" key="1">
    <source>
        <dbReference type="EMBL" id="KAF8443249.1"/>
    </source>
</evidence>
<organism evidence="1 2">
    <name type="scientific">Boletus edulis BED1</name>
    <dbReference type="NCBI Taxonomy" id="1328754"/>
    <lineage>
        <taxon>Eukaryota</taxon>
        <taxon>Fungi</taxon>
        <taxon>Dikarya</taxon>
        <taxon>Basidiomycota</taxon>
        <taxon>Agaricomycotina</taxon>
        <taxon>Agaricomycetes</taxon>
        <taxon>Agaricomycetidae</taxon>
        <taxon>Boletales</taxon>
        <taxon>Boletineae</taxon>
        <taxon>Boletaceae</taxon>
        <taxon>Boletoideae</taxon>
        <taxon>Boletus</taxon>
    </lineage>
</organism>
<dbReference type="Proteomes" id="UP001194468">
    <property type="component" value="Unassembled WGS sequence"/>
</dbReference>
<evidence type="ECO:0000313" key="2">
    <source>
        <dbReference type="Proteomes" id="UP001194468"/>
    </source>
</evidence>